<dbReference type="PROSITE" id="PS51257">
    <property type="entry name" value="PROKAR_LIPOPROTEIN"/>
    <property type="match status" value="1"/>
</dbReference>
<evidence type="ECO:0000313" key="1">
    <source>
        <dbReference type="EMBL" id="QJW90307.1"/>
    </source>
</evidence>
<dbReference type="Proteomes" id="UP000502756">
    <property type="component" value="Chromosome"/>
</dbReference>
<dbReference type="RefSeq" id="WP_171740151.1">
    <property type="nucleotide sequence ID" value="NZ_CP053435.1"/>
</dbReference>
<name>A0A6M5Y7G6_9BACT</name>
<dbReference type="AlphaFoldDB" id="A0A6M5Y7G6"/>
<proteinExistence type="predicted"/>
<evidence type="ECO:0000313" key="2">
    <source>
        <dbReference type="Proteomes" id="UP000502756"/>
    </source>
</evidence>
<protein>
    <submittedName>
        <fullName evidence="1">Uncharacterized protein</fullName>
    </submittedName>
</protein>
<gene>
    <name evidence="1" type="ORF">HNV11_13440</name>
</gene>
<keyword evidence="2" id="KW-1185">Reference proteome</keyword>
<dbReference type="EMBL" id="CP053435">
    <property type="protein sequence ID" value="QJW90307.1"/>
    <property type="molecule type" value="Genomic_DNA"/>
</dbReference>
<dbReference type="KEGG" id="stae:HNV11_13440"/>
<organism evidence="1 2">
    <name type="scientific">Spirosoma taeanense</name>
    <dbReference type="NCBI Taxonomy" id="2735870"/>
    <lineage>
        <taxon>Bacteria</taxon>
        <taxon>Pseudomonadati</taxon>
        <taxon>Bacteroidota</taxon>
        <taxon>Cytophagia</taxon>
        <taxon>Cytophagales</taxon>
        <taxon>Cytophagaceae</taxon>
        <taxon>Spirosoma</taxon>
    </lineage>
</organism>
<sequence>MDAKLTDAIEPRIRPLVDALNATGLVQTFSSCEGHYAPHDQTLVDRNRAEVRFVPIPGVSMERVEQLLAGLLTSFKVRHGLIPINLIGYKLYTPIDDVTIEETFVLELRPFNRFDPPERKRADTDRAVEQVVQSLTGLIIPPGQTRLIE</sequence>
<accession>A0A6M5Y7G6</accession>
<reference evidence="1 2" key="1">
    <citation type="submission" date="2020-05" db="EMBL/GenBank/DDBJ databases">
        <title>Genome sequencing of Spirosoma sp. TS118.</title>
        <authorList>
            <person name="Lee J.-H."/>
            <person name="Jeong S."/>
            <person name="Zhao L."/>
            <person name="Jung J.-H."/>
            <person name="Kim M.-K."/>
            <person name="Lim S."/>
        </authorList>
    </citation>
    <scope>NUCLEOTIDE SEQUENCE [LARGE SCALE GENOMIC DNA]</scope>
    <source>
        <strain evidence="1 2">TS118</strain>
    </source>
</reference>